<comment type="caution">
    <text evidence="3">The sequence shown here is derived from an EMBL/GenBank/DDBJ whole genome shotgun (WGS) entry which is preliminary data.</text>
</comment>
<accession>A0A832VMC2</accession>
<dbReference type="EMBL" id="DUIH01000003">
    <property type="protein sequence ID" value="HIH69181.1"/>
    <property type="molecule type" value="Genomic_DNA"/>
</dbReference>
<dbReference type="Pfam" id="PF09851">
    <property type="entry name" value="SHOCT"/>
    <property type="match status" value="1"/>
</dbReference>
<organism evidence="3 4">
    <name type="scientific">Methermicoccus shengliensis</name>
    <dbReference type="NCBI Taxonomy" id="660064"/>
    <lineage>
        <taxon>Archaea</taxon>
        <taxon>Methanobacteriati</taxon>
        <taxon>Methanobacteriota</taxon>
        <taxon>Stenosarchaea group</taxon>
        <taxon>Methanomicrobia</taxon>
        <taxon>Methanosarcinales</taxon>
        <taxon>Methermicoccaceae</taxon>
        <taxon>Methermicoccus</taxon>
    </lineage>
</organism>
<keyword evidence="1" id="KW-0472">Membrane</keyword>
<dbReference type="AlphaFoldDB" id="A0A832VMC2"/>
<dbReference type="Proteomes" id="UP000600363">
    <property type="component" value="Unassembled WGS sequence"/>
</dbReference>
<dbReference type="InterPro" id="IPR018649">
    <property type="entry name" value="SHOCT"/>
</dbReference>
<protein>
    <submittedName>
        <fullName evidence="3">SHOCT domain-containing protein</fullName>
    </submittedName>
</protein>
<sequence>MMWPWMAGFGWAGMGGGLIVLLILVVLVVWVLNREEESNEGRGGGTSSAREILDERYARGEISEEEYLRMRERLER</sequence>
<evidence type="ECO:0000256" key="1">
    <source>
        <dbReference type="SAM" id="Phobius"/>
    </source>
</evidence>
<feature type="transmembrane region" description="Helical" evidence="1">
    <location>
        <begin position="12"/>
        <end position="32"/>
    </location>
</feature>
<reference evidence="3" key="1">
    <citation type="journal article" date="2020" name="bioRxiv">
        <title>A rank-normalized archaeal taxonomy based on genome phylogeny resolves widespread incomplete and uneven classifications.</title>
        <authorList>
            <person name="Rinke C."/>
            <person name="Chuvochina M."/>
            <person name="Mussig A.J."/>
            <person name="Chaumeil P.-A."/>
            <person name="Waite D.W."/>
            <person name="Whitman W.B."/>
            <person name="Parks D.H."/>
            <person name="Hugenholtz P."/>
        </authorList>
    </citation>
    <scope>NUCLEOTIDE SEQUENCE</scope>
    <source>
        <strain evidence="3">UBA12518</strain>
    </source>
</reference>
<gene>
    <name evidence="3" type="ORF">HA299_00950</name>
</gene>
<keyword evidence="1" id="KW-0812">Transmembrane</keyword>
<name>A0A832VMC2_9EURY</name>
<proteinExistence type="predicted"/>
<evidence type="ECO:0000313" key="3">
    <source>
        <dbReference type="EMBL" id="HIH69181.1"/>
    </source>
</evidence>
<keyword evidence="1" id="KW-1133">Transmembrane helix</keyword>
<evidence type="ECO:0000259" key="2">
    <source>
        <dbReference type="Pfam" id="PF09851"/>
    </source>
</evidence>
<feature type="domain" description="SHOCT" evidence="2">
    <location>
        <begin position="49"/>
        <end position="74"/>
    </location>
</feature>
<evidence type="ECO:0000313" key="4">
    <source>
        <dbReference type="Proteomes" id="UP000600363"/>
    </source>
</evidence>